<dbReference type="Gene3D" id="3.50.50.60">
    <property type="entry name" value="FAD/NAD(P)-binding domain"/>
    <property type="match status" value="1"/>
</dbReference>
<dbReference type="GO" id="GO:0005737">
    <property type="term" value="C:cytoplasm"/>
    <property type="evidence" value="ECO:0007669"/>
    <property type="project" value="TreeGrafter"/>
</dbReference>
<dbReference type="AlphaFoldDB" id="A0A3N1KYY9"/>
<accession>A0A3N1KYY9</accession>
<name>A0A3N1KYY9_9PROT</name>
<gene>
    <name evidence="3" type="ORF">EDC65_4186</name>
</gene>
<dbReference type="InterPro" id="IPR036188">
    <property type="entry name" value="FAD/NAD-bd_sf"/>
</dbReference>
<feature type="domain" description="FAD dependent oxidoreductase" evidence="2">
    <location>
        <begin position="13"/>
        <end position="370"/>
    </location>
</feature>
<reference evidence="3 4" key="1">
    <citation type="submission" date="2018-11" db="EMBL/GenBank/DDBJ databases">
        <title>Genomic Encyclopedia of Type Strains, Phase IV (KMG-IV): sequencing the most valuable type-strain genomes for metagenomic binning, comparative biology and taxonomic classification.</title>
        <authorList>
            <person name="Goeker M."/>
        </authorList>
    </citation>
    <scope>NUCLEOTIDE SEQUENCE [LARGE SCALE GENOMIC DNA]</scope>
    <source>
        <strain evidence="3 4">DSM 5900</strain>
    </source>
</reference>
<dbReference type="SUPFAM" id="SSF51905">
    <property type="entry name" value="FAD/NAD(P)-binding domain"/>
    <property type="match status" value="1"/>
</dbReference>
<dbReference type="GO" id="GO:0032981">
    <property type="term" value="P:mitochondrial respiratory chain complex I assembly"/>
    <property type="evidence" value="ECO:0007669"/>
    <property type="project" value="TreeGrafter"/>
</dbReference>
<sequence>MTMAPPEAPASADVVIVGGGIVGSATAYFLTRDPAWSGRVVVVERDGTYARASTPRSAGSIRQQFSTPENIRMSQFGMGFLRRLDEHLAVDGDPVDVSFRENGYLFLASESGMPVLEANHAVQRACDAAVELLDPAQLVAKFPWLSTDGIAAGSFGTANEGWFDPYTLLMAFRRKARAQGAVYVEDEVVLVERDGAGTAVTAVGLASGGRIACGTMVCAAGPNAGRVAALAGVALPVAHRKRFVYVFDCKDRFPTMPLVICPNGVWVRPEGAAYVCGTSPPEAEDPDCDDLEIDYAMFDDVVWPTIAERIPAFEAIKLSNAWAGHYDFNTVDHNGIIGRHPEVTNLVFANGFSGHGLQQAPATGRAVSELILHDGFTTLDLSRFAYTRFAEGRLVHELNVV</sequence>
<dbReference type="InterPro" id="IPR006076">
    <property type="entry name" value="FAD-dep_OxRdtase"/>
</dbReference>
<keyword evidence="4" id="KW-1185">Reference proteome</keyword>
<dbReference type="PANTHER" id="PTHR13847:SF287">
    <property type="entry name" value="FAD-DEPENDENT OXIDOREDUCTASE DOMAIN-CONTAINING PROTEIN 1"/>
    <property type="match status" value="1"/>
</dbReference>
<proteinExistence type="predicted"/>
<comment type="caution">
    <text evidence="3">The sequence shown here is derived from an EMBL/GenBank/DDBJ whole genome shotgun (WGS) entry which is preliminary data.</text>
</comment>
<dbReference type="RefSeq" id="WP_245978456.1">
    <property type="nucleotide sequence ID" value="NZ_AP019700.1"/>
</dbReference>
<dbReference type="Gene3D" id="3.30.9.10">
    <property type="entry name" value="D-Amino Acid Oxidase, subunit A, domain 2"/>
    <property type="match status" value="1"/>
</dbReference>
<evidence type="ECO:0000256" key="1">
    <source>
        <dbReference type="ARBA" id="ARBA00023002"/>
    </source>
</evidence>
<organism evidence="3 4">
    <name type="scientific">Stella humosa</name>
    <dbReference type="NCBI Taxonomy" id="94"/>
    <lineage>
        <taxon>Bacteria</taxon>
        <taxon>Pseudomonadati</taxon>
        <taxon>Pseudomonadota</taxon>
        <taxon>Alphaproteobacteria</taxon>
        <taxon>Rhodospirillales</taxon>
        <taxon>Stellaceae</taxon>
        <taxon>Stella</taxon>
    </lineage>
</organism>
<protein>
    <submittedName>
        <fullName evidence="3">Sarcosine oxidase</fullName>
    </submittedName>
</protein>
<dbReference type="Proteomes" id="UP000278222">
    <property type="component" value="Unassembled WGS sequence"/>
</dbReference>
<keyword evidence="1" id="KW-0560">Oxidoreductase</keyword>
<dbReference type="PANTHER" id="PTHR13847">
    <property type="entry name" value="SARCOSINE DEHYDROGENASE-RELATED"/>
    <property type="match status" value="1"/>
</dbReference>
<dbReference type="Pfam" id="PF01266">
    <property type="entry name" value="DAO"/>
    <property type="match status" value="1"/>
</dbReference>
<dbReference type="GO" id="GO:0016491">
    <property type="term" value="F:oxidoreductase activity"/>
    <property type="evidence" value="ECO:0007669"/>
    <property type="project" value="UniProtKB-KW"/>
</dbReference>
<evidence type="ECO:0000313" key="3">
    <source>
        <dbReference type="EMBL" id="ROP83538.1"/>
    </source>
</evidence>
<evidence type="ECO:0000313" key="4">
    <source>
        <dbReference type="Proteomes" id="UP000278222"/>
    </source>
</evidence>
<dbReference type="EMBL" id="RJKX01000016">
    <property type="protein sequence ID" value="ROP83538.1"/>
    <property type="molecule type" value="Genomic_DNA"/>
</dbReference>
<evidence type="ECO:0000259" key="2">
    <source>
        <dbReference type="Pfam" id="PF01266"/>
    </source>
</evidence>